<accession>A0A4Z0L5W8</accession>
<dbReference type="EMBL" id="SRLH01000008">
    <property type="protein sequence ID" value="TGD56959.1"/>
    <property type="molecule type" value="Genomic_DNA"/>
</dbReference>
<dbReference type="Proteomes" id="UP000297407">
    <property type="component" value="Unassembled WGS sequence"/>
</dbReference>
<protein>
    <recommendedName>
        <fullName evidence="4">GLPGLI family protein</fullName>
    </recommendedName>
</protein>
<sequence>MKNRKYFYHILFLLLYLMSPASFVFGQATENISLYNWFDTKTNKENLPISNGTLHVNYDRTINNGNRYYLSDTFSKGMVSYNGQNYYDVNLKYDIYKDALVINPYKDSENVGINLIREKTAGFTLQGRKFANLNLNGNLPNDFYGGFYEENLVGKGFVFYIKYRKEAKEIVESKFVSIDYIFKTEFVLYYKNNFTKLHSKRDLIQLFPEYKAKIDAFYEMNRALENANEVQFMENLMRHINSFLPTESK</sequence>
<dbReference type="AlphaFoldDB" id="A0A4Z0L5W8"/>
<evidence type="ECO:0000313" key="3">
    <source>
        <dbReference type="Proteomes" id="UP000297407"/>
    </source>
</evidence>
<comment type="caution">
    <text evidence="2">The sequence shown here is derived from an EMBL/GenBank/DDBJ whole genome shotgun (WGS) entry which is preliminary data.</text>
</comment>
<gene>
    <name evidence="2" type="ORF">E4635_14295</name>
</gene>
<feature type="chain" id="PRO_5021388918" description="GLPGLI family protein" evidence="1">
    <location>
        <begin position="25"/>
        <end position="249"/>
    </location>
</feature>
<name>A0A4Z0L5W8_9FLAO</name>
<reference evidence="2 3" key="1">
    <citation type="submission" date="2019-04" db="EMBL/GenBank/DDBJ databases">
        <title>Flavobacterium sp. strain DS2-A Genome sequencing and assembly.</title>
        <authorList>
            <person name="Kim I."/>
        </authorList>
    </citation>
    <scope>NUCLEOTIDE SEQUENCE [LARGE SCALE GENOMIC DNA]</scope>
    <source>
        <strain evidence="2 3">DS2-A</strain>
    </source>
</reference>
<dbReference type="RefSeq" id="WP_135527383.1">
    <property type="nucleotide sequence ID" value="NZ_SRLH01000008.1"/>
</dbReference>
<evidence type="ECO:0000313" key="2">
    <source>
        <dbReference type="EMBL" id="TGD56959.1"/>
    </source>
</evidence>
<organism evidence="2 3">
    <name type="scientific">Flavobacterium humi</name>
    <dbReference type="NCBI Taxonomy" id="2562683"/>
    <lineage>
        <taxon>Bacteria</taxon>
        <taxon>Pseudomonadati</taxon>
        <taxon>Bacteroidota</taxon>
        <taxon>Flavobacteriia</taxon>
        <taxon>Flavobacteriales</taxon>
        <taxon>Flavobacteriaceae</taxon>
        <taxon>Flavobacterium</taxon>
    </lineage>
</organism>
<dbReference type="OrthoDB" id="1187639at2"/>
<keyword evidence="3" id="KW-1185">Reference proteome</keyword>
<keyword evidence="1" id="KW-0732">Signal</keyword>
<proteinExistence type="predicted"/>
<feature type="signal peptide" evidence="1">
    <location>
        <begin position="1"/>
        <end position="24"/>
    </location>
</feature>
<evidence type="ECO:0000256" key="1">
    <source>
        <dbReference type="SAM" id="SignalP"/>
    </source>
</evidence>
<evidence type="ECO:0008006" key="4">
    <source>
        <dbReference type="Google" id="ProtNLM"/>
    </source>
</evidence>